<dbReference type="STRING" id="1082933.A6B35_10255"/>
<feature type="non-terminal residue" evidence="1">
    <location>
        <position position="287"/>
    </location>
</feature>
<dbReference type="Gene3D" id="1.10.275.10">
    <property type="entry name" value="Fumarase/aspartase (N-terminal domain)"/>
    <property type="match status" value="1"/>
</dbReference>
<dbReference type="Proteomes" id="UP000002949">
    <property type="component" value="Unassembled WGS sequence"/>
</dbReference>
<dbReference type="SUPFAM" id="SSF48557">
    <property type="entry name" value="L-aspartase-like"/>
    <property type="match status" value="1"/>
</dbReference>
<dbReference type="eggNOG" id="COG2986">
    <property type="taxonomic scope" value="Bacteria"/>
</dbReference>
<protein>
    <submittedName>
        <fullName evidence="1">Histidine ammonia-lyase</fullName>
    </submittedName>
</protein>
<dbReference type="GO" id="GO:0016841">
    <property type="term" value="F:ammonia-lyase activity"/>
    <property type="evidence" value="ECO:0007669"/>
    <property type="project" value="UniProtKB-ARBA"/>
</dbReference>
<dbReference type="InterPro" id="IPR008948">
    <property type="entry name" value="L-Aspartase-like"/>
</dbReference>
<evidence type="ECO:0000313" key="1">
    <source>
        <dbReference type="EMBL" id="EHH09636.1"/>
    </source>
</evidence>
<dbReference type="Pfam" id="PF00221">
    <property type="entry name" value="Lyase_aromatic"/>
    <property type="match status" value="1"/>
</dbReference>
<dbReference type="AlphaFoldDB" id="G6YF22"/>
<gene>
    <name evidence="1" type="ORF">MEA186_22836</name>
</gene>
<evidence type="ECO:0000313" key="2">
    <source>
        <dbReference type="Proteomes" id="UP000002949"/>
    </source>
</evidence>
<dbReference type="Gene3D" id="1.20.200.10">
    <property type="entry name" value="Fumarase/aspartase (Central domain)"/>
    <property type="match status" value="1"/>
</dbReference>
<dbReference type="EMBL" id="AGSN01000150">
    <property type="protein sequence ID" value="EHH09636.1"/>
    <property type="molecule type" value="Genomic_DNA"/>
</dbReference>
<dbReference type="CDD" id="cd00332">
    <property type="entry name" value="PAL-HAL"/>
    <property type="match status" value="1"/>
</dbReference>
<keyword evidence="2" id="KW-1185">Reference proteome</keyword>
<dbReference type="InterPro" id="IPR024083">
    <property type="entry name" value="Fumarase/histidase_N"/>
</dbReference>
<organism evidence="1 2">
    <name type="scientific">Mesorhizobium amorphae CCNWGS0123</name>
    <dbReference type="NCBI Taxonomy" id="1082933"/>
    <lineage>
        <taxon>Bacteria</taxon>
        <taxon>Pseudomonadati</taxon>
        <taxon>Pseudomonadota</taxon>
        <taxon>Alphaproteobacteria</taxon>
        <taxon>Hyphomicrobiales</taxon>
        <taxon>Phyllobacteriaceae</taxon>
        <taxon>Mesorhizobium</taxon>
    </lineage>
</organism>
<dbReference type="PANTHER" id="PTHR10362">
    <property type="entry name" value="HISTIDINE AMMONIA-LYASE"/>
    <property type="match status" value="1"/>
</dbReference>
<name>G6YF22_9HYPH</name>
<sequence>MLDARPFGAAEVAEIARRNARLVLGEEAMRRIRASRAVIEHLTQLGKPIYGVTTGLGACVDTPLAPADLIAFQHSVPLSHSMGIGPALPIEAVRAMMVARISGMAAGGTGASERVVMGLVAALNAGVHPVIPAWGSMGAADLAPLGHMARALRGDGDVEFQGKVMPSAEGLALAGLEPLDLREKDGHAIIVANSLSTGTACLYLEDVAHLIDWSMAAVALNYEAFRSSLTAIDEDALSARPAFGQREIGARLRAELEGSGLWKENAARRIQDPLSYRCVPQVWGGLL</sequence>
<accession>G6YF22</accession>
<keyword evidence="1" id="KW-0456">Lyase</keyword>
<dbReference type="InterPro" id="IPR001106">
    <property type="entry name" value="Aromatic_Lyase"/>
</dbReference>
<reference evidence="1 2" key="1">
    <citation type="journal article" date="2012" name="J. Bacteriol.">
        <title>Draft Genome Sequence of Plant Growth-Promoting Rhizobium Mesorhizobium amorphae, Isolated from Zinc-Lead Mine Tailings.</title>
        <authorList>
            <person name="Hao X."/>
            <person name="Lin Y."/>
            <person name="Johnstone L."/>
            <person name="Baltrus D.A."/>
            <person name="Miller S.J."/>
            <person name="Wei G."/>
            <person name="Rensing C."/>
        </authorList>
    </citation>
    <scope>NUCLEOTIDE SEQUENCE [LARGE SCALE GENOMIC DNA]</scope>
    <source>
        <strain evidence="1 2">CCNWGS0123</strain>
    </source>
</reference>
<proteinExistence type="predicted"/>